<sequence length="539" mass="61618">MNPTFTLSELKFFCLRFVAIFFLLVAVFGAIIHYDKSASEEAAKSNIRVQQQALLKGKKQYIEWVMGSVVRETALLADIMAARRVYETLELPSEQAQRAELSRLNSILEAVSQRKEVYDQLRYLDMQGNEVIRINFNGGHSEVVPKKELQNKAKRYYFSKALKLGCRKIYVSPLDLNIEHGQIEVPLKPMIRLATPVFDKQGNKRGIVVVNYLAKYLMEGMALFNLDMGTNYMLLNKDGYFLFNKQNRDAEFAFMYSDRQQETVYNAYPELAAQIKQTQSGQIETEHGIMTIESVGAVDRINPYCFQNYHVSENSSTAWKLVSYVDFAKRKEISSGIYERQWLMQVGMVLAVALAYFIARFQLRAFSDNQRIHYLAHHDSLTGLVNRAAFQEQATLTLARCFKEGKKACLIYLDLDGFKFINDEYGHAAGDKTLVHIASVMRRVFGSRALLARLGGDEFAILLSNTEHMENPEHYAASLIHLIQDPIEVVEGKFHQVTSSIGGCYSCEPECTFDDLMHQADMAMYEAKKSGKNRYFFIQ</sequence>
<evidence type="ECO:0000259" key="4">
    <source>
        <dbReference type="PROSITE" id="PS50887"/>
    </source>
</evidence>
<dbReference type="Pfam" id="PF21623">
    <property type="entry name" value="HK_sensor_dom_bact"/>
    <property type="match status" value="1"/>
</dbReference>
<dbReference type="SUPFAM" id="SSF103190">
    <property type="entry name" value="Sensory domain-like"/>
    <property type="match status" value="2"/>
</dbReference>
<keyword evidence="7" id="KW-1185">Reference proteome</keyword>
<name>A0A2S0SCD5_VIBHA</name>
<dbReference type="GeneID" id="83585047"/>
<organism evidence="6 8">
    <name type="scientific">Vibrio harveyi</name>
    <name type="common">Beneckea harveyi</name>
    <dbReference type="NCBI Taxonomy" id="669"/>
    <lineage>
        <taxon>Bacteria</taxon>
        <taxon>Pseudomonadati</taxon>
        <taxon>Pseudomonadota</taxon>
        <taxon>Gammaproteobacteria</taxon>
        <taxon>Vibrionales</taxon>
        <taxon>Vibrionaceae</taxon>
        <taxon>Vibrio</taxon>
    </lineage>
</organism>
<evidence type="ECO:0000313" key="8">
    <source>
        <dbReference type="Proteomes" id="UP000253437"/>
    </source>
</evidence>
<accession>A0A2S0SCD5</accession>
<protein>
    <submittedName>
        <fullName evidence="6">GGDEF domain-containing protein</fullName>
    </submittedName>
</protein>
<dbReference type="InterPro" id="IPR052163">
    <property type="entry name" value="DGC-Regulatory_Protein"/>
</dbReference>
<dbReference type="EMBL" id="CP014039">
    <property type="protein sequence ID" value="AMG01042.1"/>
    <property type="molecule type" value="Genomic_DNA"/>
</dbReference>
<dbReference type="RefSeq" id="WP_009696016.1">
    <property type="nucleotide sequence ID" value="NZ_BGNF01000101.1"/>
</dbReference>
<dbReference type="InterPro" id="IPR029151">
    <property type="entry name" value="Sensor-like_sf"/>
</dbReference>
<evidence type="ECO:0000256" key="2">
    <source>
        <dbReference type="ARBA" id="ARBA00004533"/>
    </source>
</evidence>
<comment type="subcellular location">
    <subcellularLocation>
        <location evidence="2">Cell inner membrane</location>
    </subcellularLocation>
</comment>
<dbReference type="PANTHER" id="PTHR46663">
    <property type="entry name" value="DIGUANYLATE CYCLASE DGCT-RELATED"/>
    <property type="match status" value="1"/>
</dbReference>
<evidence type="ECO:0000313" key="7">
    <source>
        <dbReference type="Proteomes" id="UP000067422"/>
    </source>
</evidence>
<dbReference type="EMBL" id="QOUW02000069">
    <property type="protein sequence ID" value="RIW10758.1"/>
    <property type="molecule type" value="Genomic_DNA"/>
</dbReference>
<dbReference type="SMART" id="SM00267">
    <property type="entry name" value="GGDEF"/>
    <property type="match status" value="1"/>
</dbReference>
<dbReference type="PROSITE" id="PS50887">
    <property type="entry name" value="GGDEF"/>
    <property type="match status" value="1"/>
</dbReference>
<feature type="transmembrane region" description="Helical" evidence="3">
    <location>
        <begin position="12"/>
        <end position="34"/>
    </location>
</feature>
<dbReference type="NCBIfam" id="TIGR00254">
    <property type="entry name" value="GGDEF"/>
    <property type="match status" value="1"/>
</dbReference>
<dbReference type="Proteomes" id="UP000067422">
    <property type="component" value="Chromosome 2"/>
</dbReference>
<evidence type="ECO:0000256" key="1">
    <source>
        <dbReference type="ARBA" id="ARBA00001946"/>
    </source>
</evidence>
<keyword evidence="3" id="KW-1133">Transmembrane helix</keyword>
<dbReference type="GO" id="GO:0003824">
    <property type="term" value="F:catalytic activity"/>
    <property type="evidence" value="ECO:0007669"/>
    <property type="project" value="UniProtKB-ARBA"/>
</dbReference>
<dbReference type="SUPFAM" id="SSF55073">
    <property type="entry name" value="Nucleotide cyclase"/>
    <property type="match status" value="1"/>
</dbReference>
<dbReference type="AlphaFoldDB" id="A0A2S0SCD5"/>
<comment type="cofactor">
    <cofactor evidence="1">
        <name>Mg(2+)</name>
        <dbReference type="ChEBI" id="CHEBI:18420"/>
    </cofactor>
</comment>
<evidence type="ECO:0000313" key="6">
    <source>
        <dbReference type="EMBL" id="RIW10758.1"/>
    </source>
</evidence>
<evidence type="ECO:0000256" key="3">
    <source>
        <dbReference type="SAM" id="Phobius"/>
    </source>
</evidence>
<dbReference type="InterPro" id="IPR029787">
    <property type="entry name" value="Nucleotide_cyclase"/>
</dbReference>
<feature type="domain" description="GGDEF" evidence="4">
    <location>
        <begin position="406"/>
        <end position="539"/>
    </location>
</feature>
<dbReference type="InterPro" id="IPR043128">
    <property type="entry name" value="Rev_trsase/Diguanyl_cyclase"/>
</dbReference>
<dbReference type="Gene3D" id="3.30.70.270">
    <property type="match status" value="1"/>
</dbReference>
<dbReference type="InterPro" id="IPR048760">
    <property type="entry name" value="VP0354-like_sensor_dom"/>
</dbReference>
<dbReference type="FunFam" id="3.30.70.270:FF:000001">
    <property type="entry name" value="Diguanylate cyclase domain protein"/>
    <property type="match status" value="1"/>
</dbReference>
<dbReference type="PANTHER" id="PTHR46663:SF2">
    <property type="entry name" value="GGDEF DOMAIN-CONTAINING PROTEIN"/>
    <property type="match status" value="1"/>
</dbReference>
<reference evidence="6 8" key="3">
    <citation type="submission" date="2018-08" db="EMBL/GenBank/DDBJ databases">
        <title>Vibrio harveyi strains pathogenic to white snook Centropomus viridis Lockington (1877) and potential probiotic bacteria.</title>
        <authorList>
            <person name="Soto-Rodriguez S."/>
            <person name="Gomez-Gil B."/>
            <person name="Lozano-Olvera R."/>
        </authorList>
    </citation>
    <scope>NUCLEOTIDE SEQUENCE [LARGE SCALE GENOMIC DNA]</scope>
    <source>
        <strain evidence="6 8">CAIM 1508</strain>
    </source>
</reference>
<dbReference type="KEGG" id="vhr:AL538_25635"/>
<evidence type="ECO:0000313" key="5">
    <source>
        <dbReference type="EMBL" id="AMG01042.1"/>
    </source>
</evidence>
<keyword evidence="3" id="KW-0812">Transmembrane</keyword>
<proteinExistence type="predicted"/>
<gene>
    <name evidence="5" type="ORF">AL538_25635</name>
    <name evidence="6" type="ORF">DS957_016670</name>
</gene>
<keyword evidence="3" id="KW-0472">Membrane</keyword>
<dbReference type="GO" id="GO:0005886">
    <property type="term" value="C:plasma membrane"/>
    <property type="evidence" value="ECO:0007669"/>
    <property type="project" value="UniProtKB-SubCell"/>
</dbReference>
<dbReference type="Proteomes" id="UP000253437">
    <property type="component" value="Unassembled WGS sequence"/>
</dbReference>
<reference evidence="5" key="2">
    <citation type="submission" date="2018-01" db="EMBL/GenBank/DDBJ databases">
        <title>FDA dAtabase for Regulatory Grade micrObial Sequences (FDA-ARGOS): Supporting development and validation of Infectious Disease Dx tests.</title>
        <authorList>
            <person name="Hoffmann M."/>
            <person name="Allard M."/>
            <person name="Evans P."/>
            <person name="Brown E."/>
            <person name="Tallon L."/>
            <person name="Sadzewicz L."/>
            <person name="Sengamalay N."/>
            <person name="Ott S."/>
            <person name="Godinez A."/>
            <person name="Nagaraj S."/>
            <person name="Vyas G."/>
            <person name="Aluvathingal J."/>
            <person name="Nadendla S."/>
            <person name="Geyer C."/>
            <person name="Sichtig H."/>
        </authorList>
    </citation>
    <scope>NUCLEOTIDE SEQUENCE</scope>
    <source>
        <strain evidence="5">FDAARGOS_107</strain>
    </source>
</reference>
<dbReference type="OrthoDB" id="9812260at2"/>
<reference evidence="7" key="1">
    <citation type="submission" date="2015-12" db="EMBL/GenBank/DDBJ databases">
        <title>FDA dAtabase for Regulatory Grade micrObial Sequences (FDA-ARGOS): Supporting development and validation of Infectious Disease Dx tests.</title>
        <authorList>
            <person name="Hoffmann M."/>
            <person name="Allard M."/>
            <person name="Evans P."/>
            <person name="Brown E."/>
            <person name="Tallon L.J."/>
            <person name="Sadzewicz L."/>
            <person name="Sengamalay N."/>
            <person name="Ott S."/>
            <person name="Godinez A."/>
            <person name="Nagaraj S."/>
            <person name="Vyas G."/>
            <person name="Aluvathingal J."/>
            <person name="Nadendla S."/>
            <person name="Geyer C."/>
            <person name="Sichtig H."/>
        </authorList>
    </citation>
    <scope>NUCLEOTIDE SEQUENCE [LARGE SCALE GENOMIC DNA]</scope>
    <source>
        <strain evidence="7">ATCC 43516</strain>
    </source>
</reference>
<dbReference type="InterPro" id="IPR000160">
    <property type="entry name" value="GGDEF_dom"/>
</dbReference>
<dbReference type="Gene3D" id="3.30.450.20">
    <property type="entry name" value="PAS domain"/>
    <property type="match status" value="2"/>
</dbReference>
<dbReference type="CDD" id="cd01949">
    <property type="entry name" value="GGDEF"/>
    <property type="match status" value="1"/>
</dbReference>
<dbReference type="Pfam" id="PF00990">
    <property type="entry name" value="GGDEF"/>
    <property type="match status" value="1"/>
</dbReference>